<evidence type="ECO:0000256" key="1">
    <source>
        <dbReference type="SAM" id="MobiDB-lite"/>
    </source>
</evidence>
<sequence>MLKNDNKKTFNKDNVLRNGTKSQNQYAKSSFNTTIEEPALNESGIDAKKRGF</sequence>
<proteinExistence type="predicted"/>
<name>A0ABU1EHE5_9CLOT</name>
<evidence type="ECO:0000313" key="3">
    <source>
        <dbReference type="Proteomes" id="UP001256646"/>
    </source>
</evidence>
<evidence type="ECO:0000313" key="2">
    <source>
        <dbReference type="EMBL" id="MDR5587821.1"/>
    </source>
</evidence>
<dbReference type="Proteomes" id="UP001256646">
    <property type="component" value="Unassembled WGS sequence"/>
</dbReference>
<keyword evidence="3" id="KW-1185">Reference proteome</keyword>
<feature type="region of interest" description="Disordered" evidence="1">
    <location>
        <begin position="1"/>
        <end position="52"/>
    </location>
</feature>
<gene>
    <name evidence="2" type="ORF">RGC78_10120</name>
</gene>
<protein>
    <submittedName>
        <fullName evidence="2">Uncharacterized protein</fullName>
    </submittedName>
</protein>
<dbReference type="RefSeq" id="WP_309556572.1">
    <property type="nucleotide sequence ID" value="NZ_JAVJAN010000024.1"/>
</dbReference>
<accession>A0ABU1EHE5</accession>
<reference evidence="2 3" key="1">
    <citation type="submission" date="2023-09" db="EMBL/GenBank/DDBJ databases">
        <authorList>
            <person name="Zhai L."/>
        </authorList>
    </citation>
    <scope>NUCLEOTIDE SEQUENCE [LARGE SCALE GENOMIC DNA]</scope>
    <source>
        <strain evidence="2 3">5 N-1</strain>
    </source>
</reference>
<organism evidence="2 3">
    <name type="scientific">Clostridium aquiflavi</name>
    <dbReference type="NCBI Taxonomy" id="3073603"/>
    <lineage>
        <taxon>Bacteria</taxon>
        <taxon>Bacillati</taxon>
        <taxon>Bacillota</taxon>
        <taxon>Clostridia</taxon>
        <taxon>Eubacteriales</taxon>
        <taxon>Clostridiaceae</taxon>
        <taxon>Clostridium</taxon>
    </lineage>
</organism>
<feature type="compositionally biased region" description="Polar residues" evidence="1">
    <location>
        <begin position="17"/>
        <end position="35"/>
    </location>
</feature>
<dbReference type="EMBL" id="JAVJAN010000024">
    <property type="protein sequence ID" value="MDR5587821.1"/>
    <property type="molecule type" value="Genomic_DNA"/>
</dbReference>
<feature type="compositionally biased region" description="Basic and acidic residues" evidence="1">
    <location>
        <begin position="1"/>
        <end position="15"/>
    </location>
</feature>
<comment type="caution">
    <text evidence="2">The sequence shown here is derived from an EMBL/GenBank/DDBJ whole genome shotgun (WGS) entry which is preliminary data.</text>
</comment>